<keyword evidence="6" id="KW-1185">Reference proteome</keyword>
<keyword evidence="2" id="KW-0479">Metal-binding</keyword>
<dbReference type="GO" id="GO:0006308">
    <property type="term" value="P:DNA catabolic process"/>
    <property type="evidence" value="ECO:0007669"/>
    <property type="project" value="UniProtKB-UniRule"/>
</dbReference>
<feature type="domain" description="ERCC4" evidence="4">
    <location>
        <begin position="365"/>
        <end position="454"/>
    </location>
</feature>
<accession>A0A1Y1S4W6</accession>
<proteinExistence type="inferred from homology"/>
<dbReference type="Proteomes" id="UP000192639">
    <property type="component" value="Unassembled WGS sequence"/>
</dbReference>
<comment type="subunit">
    <text evidence="2">Interacts with EME1.</text>
</comment>
<dbReference type="GO" id="GO:0008821">
    <property type="term" value="F:crossover junction DNA endonuclease activity"/>
    <property type="evidence" value="ECO:0007669"/>
    <property type="project" value="UniProtKB-UniRule"/>
</dbReference>
<sequence length="597" mass="69032">MLKEYVTKALYSIIKRTNDRSQASLWALMKEIRNRETISSLNELQTIKFMGPKTFMKIKAELEKQTEISGLLTEPGTQQSKVILEVEEIKQDMEKMSSNLSEMELKYLSSKNDTSGYTGEISSIVKRYRNSIQANKEYMELLEENETTKNNITELKQEKLSSTESADDLTAFNDIDLSNIDLDAVINDKREIKEPNQKIVVEKQSILMNRTSDDTSDIIIISTTEDAGEVVDLSKTVKIAEEPNKINIKSTATIITNSCDKKKETIRKYKPRYKSYSYAIIKALYLSRNGLHKNVLFLHAKEHMPSDRTKNTNSYNITELKKKGIIYEENKKYYLTESGCTLAESMQFNKDEAITNNTSRIDQIRLTIDRRERRSQREFVYFQKELHDLGVETRTLELGDFIWMRGLTVLPYIIERKQTSDFLQSVFTGRFKEQCHRLRNLDNFKVFYIIEEDKKVEGRSLNQEITNLTINNNFTVVRTRNISETVSFIRQFDQYIKDEFESIDECGIGFGSFTEKTSKNAPMNPSEVLYNTLIRIKGVTPVKAEAISLKYETTENLLKNITTQNTTNLSQVTFKNKENETVVIGIKLAQKIVNLIL</sequence>
<dbReference type="InterPro" id="IPR036388">
    <property type="entry name" value="WH-like_DNA-bd_sf"/>
</dbReference>
<dbReference type="GO" id="GO:0000727">
    <property type="term" value="P:double-strand break repair via break-induced replication"/>
    <property type="evidence" value="ECO:0007669"/>
    <property type="project" value="UniProtKB-UniRule"/>
</dbReference>
<gene>
    <name evidence="5" type="primary">MUS81</name>
    <name evidence="5" type="ORF">ECANGB1_2194</name>
</gene>
<dbReference type="InterPro" id="IPR006166">
    <property type="entry name" value="ERCC4_domain"/>
</dbReference>
<dbReference type="GO" id="GO:0046872">
    <property type="term" value="F:metal ion binding"/>
    <property type="evidence" value="ECO:0007669"/>
    <property type="project" value="UniProtKB-UniRule"/>
</dbReference>
<dbReference type="PANTHER" id="PTHR13451">
    <property type="entry name" value="CLASS II CROSSOVER JUNCTION ENDONUCLEASE MUS81"/>
    <property type="match status" value="1"/>
</dbReference>
<dbReference type="GO" id="GO:0048476">
    <property type="term" value="C:Holliday junction resolvase complex"/>
    <property type="evidence" value="ECO:0007669"/>
    <property type="project" value="UniProtKB-UniRule"/>
</dbReference>
<dbReference type="InterPro" id="IPR047416">
    <property type="entry name" value="XPF_nuclease_Mus81"/>
</dbReference>
<dbReference type="InterPro" id="IPR011335">
    <property type="entry name" value="Restrct_endonuc-II-like"/>
</dbReference>
<protein>
    <recommendedName>
        <fullName evidence="2">Crossover junction endonuclease MUS81</fullName>
        <ecNumber evidence="2">3.1.22.-</ecNumber>
    </recommendedName>
</protein>
<dbReference type="GO" id="GO:0005634">
    <property type="term" value="C:nucleus"/>
    <property type="evidence" value="ECO:0007669"/>
    <property type="project" value="UniProtKB-SubCell"/>
</dbReference>
<dbReference type="AlphaFoldDB" id="A0A1Y1S4W6"/>
<dbReference type="GO" id="GO:0000712">
    <property type="term" value="P:resolution of meiotic recombination intermediates"/>
    <property type="evidence" value="ECO:0007669"/>
    <property type="project" value="TreeGrafter"/>
</dbReference>
<dbReference type="VEuPathDB" id="MicrosporidiaDB:ECANGB1_2194"/>
<evidence type="ECO:0000259" key="4">
    <source>
        <dbReference type="SMART" id="SM00891"/>
    </source>
</evidence>
<organism evidence="5 6">
    <name type="scientific">Enterospora canceri</name>
    <dbReference type="NCBI Taxonomy" id="1081671"/>
    <lineage>
        <taxon>Eukaryota</taxon>
        <taxon>Fungi</taxon>
        <taxon>Fungi incertae sedis</taxon>
        <taxon>Microsporidia</taxon>
        <taxon>Enterocytozoonidae</taxon>
        <taxon>Enterospora</taxon>
    </lineage>
</organism>
<dbReference type="SMART" id="SM00891">
    <property type="entry name" value="ERCC4"/>
    <property type="match status" value="1"/>
</dbReference>
<comment type="subcellular location">
    <subcellularLocation>
        <location evidence="2">Nucleus</location>
    </subcellularLocation>
</comment>
<evidence type="ECO:0000313" key="5">
    <source>
        <dbReference type="EMBL" id="ORD93466.1"/>
    </source>
</evidence>
<keyword evidence="2" id="KW-0234">DNA repair</keyword>
<dbReference type="SUPFAM" id="SSF52980">
    <property type="entry name" value="Restriction endonuclease-like"/>
    <property type="match status" value="1"/>
</dbReference>
<reference evidence="5 6" key="1">
    <citation type="journal article" date="2017" name="Environ. Microbiol.">
        <title>Decay of the glycolytic pathway and adaptation to intranuclear parasitism within Enterocytozoonidae microsporidia.</title>
        <authorList>
            <person name="Wiredu Boakye D."/>
            <person name="Jaroenlak P."/>
            <person name="Prachumwat A."/>
            <person name="Williams T.A."/>
            <person name="Bateman K.S."/>
            <person name="Itsathitphaisarn O."/>
            <person name="Sritunyalucksana K."/>
            <person name="Paszkiewicz K.H."/>
            <person name="Moore K.A."/>
            <person name="Stentiford G.D."/>
            <person name="Williams B.A."/>
        </authorList>
    </citation>
    <scope>NUCLEOTIDE SEQUENCE [LARGE SCALE GENOMIC DNA]</scope>
    <source>
        <strain evidence="5 6">GB1</strain>
    </source>
</reference>
<dbReference type="GO" id="GO:0048257">
    <property type="term" value="F:3'-flap endonuclease activity"/>
    <property type="evidence" value="ECO:0007669"/>
    <property type="project" value="TreeGrafter"/>
</dbReference>
<name>A0A1Y1S4W6_9MICR</name>
<keyword evidence="2" id="KW-0233">DNA recombination</keyword>
<dbReference type="OrthoDB" id="5963188at2759"/>
<evidence type="ECO:0000313" key="6">
    <source>
        <dbReference type="Proteomes" id="UP000192639"/>
    </source>
</evidence>
<feature type="coiled-coil region" evidence="3">
    <location>
        <begin position="86"/>
        <end position="158"/>
    </location>
</feature>
<dbReference type="GO" id="GO:0003677">
    <property type="term" value="F:DNA binding"/>
    <property type="evidence" value="ECO:0007669"/>
    <property type="project" value="UniProtKB-UniRule"/>
</dbReference>
<dbReference type="CDD" id="cd20074">
    <property type="entry name" value="XPF_nuclease_Mus81"/>
    <property type="match status" value="1"/>
</dbReference>
<evidence type="ECO:0000256" key="3">
    <source>
        <dbReference type="SAM" id="Coils"/>
    </source>
</evidence>
<dbReference type="GO" id="GO:0031573">
    <property type="term" value="P:mitotic intra-S DNA damage checkpoint signaling"/>
    <property type="evidence" value="ECO:0007669"/>
    <property type="project" value="TreeGrafter"/>
</dbReference>
<keyword evidence="2" id="KW-0227">DNA damage</keyword>
<comment type="cofactor">
    <cofactor evidence="2">
        <name>Mg(2+)</name>
        <dbReference type="ChEBI" id="CHEBI:18420"/>
    </cofactor>
</comment>
<dbReference type="InterPro" id="IPR047417">
    <property type="entry name" value="WHD_MUS81"/>
</dbReference>
<keyword evidence="2" id="KW-0460">Magnesium</keyword>
<keyword evidence="2" id="KW-0255">Endonuclease</keyword>
<dbReference type="CDD" id="cd21036">
    <property type="entry name" value="WH_MUS81"/>
    <property type="match status" value="1"/>
</dbReference>
<dbReference type="Gene3D" id="1.10.10.10">
    <property type="entry name" value="Winged helix-like DNA-binding domain superfamily/Winged helix DNA-binding domain"/>
    <property type="match status" value="1"/>
</dbReference>
<dbReference type="Pfam" id="PF02732">
    <property type="entry name" value="ERCC4"/>
    <property type="match status" value="1"/>
</dbReference>
<keyword evidence="1 2" id="KW-0378">Hydrolase</keyword>
<evidence type="ECO:0000256" key="2">
    <source>
        <dbReference type="RuleBase" id="RU369042"/>
    </source>
</evidence>
<comment type="caution">
    <text evidence="5">The sequence shown here is derived from an EMBL/GenBank/DDBJ whole genome shotgun (WGS) entry which is preliminary data.</text>
</comment>
<dbReference type="Gene3D" id="3.40.50.10130">
    <property type="match status" value="1"/>
</dbReference>
<keyword evidence="3" id="KW-0175">Coiled coil</keyword>
<dbReference type="InterPro" id="IPR033309">
    <property type="entry name" value="Mus81"/>
</dbReference>
<dbReference type="PANTHER" id="PTHR13451:SF0">
    <property type="entry name" value="CROSSOVER JUNCTION ENDONUCLEASE MUS81"/>
    <property type="match status" value="1"/>
</dbReference>
<keyword evidence="2" id="KW-0539">Nucleus</keyword>
<comment type="function">
    <text evidence="2">Interacts with EME1 to form a DNA structure-specific endonuclease with substrate preference for branched DNA structures with a 5'-end at the branch nick. Typical substrates include 3'-flap structures, D-loops, replication forks and nicked Holliday junctions. May be required in mitosis for the processing of stalled or collapsed replication fork intermediates. May be required in meiosis for the repair of meiosis-specific double strand breaks subsequent to single-end invasion (SEI).</text>
</comment>
<comment type="similarity">
    <text evidence="2">Belongs to the XPF family.</text>
</comment>
<dbReference type="EC" id="3.1.22.-" evidence="2"/>
<dbReference type="EMBL" id="LWDP01000080">
    <property type="protein sequence ID" value="ORD93466.1"/>
    <property type="molecule type" value="Genomic_DNA"/>
</dbReference>
<evidence type="ECO:0000256" key="1">
    <source>
        <dbReference type="ARBA" id="ARBA00022801"/>
    </source>
</evidence>
<keyword evidence="2" id="KW-0540">Nuclease</keyword>